<evidence type="ECO:0000313" key="3">
    <source>
        <dbReference type="Proteomes" id="UP000003843"/>
    </source>
</evidence>
<gene>
    <name evidence="2" type="ORF">NEILACOT_05392</name>
</gene>
<dbReference type="EMBL" id="ACEQ02000037">
    <property type="protein sequence ID" value="EEZ74568.1"/>
    <property type="molecule type" value="Genomic_DNA"/>
</dbReference>
<feature type="region of interest" description="Disordered" evidence="1">
    <location>
        <begin position="28"/>
        <end position="50"/>
    </location>
</feature>
<evidence type="ECO:0000313" key="2">
    <source>
        <dbReference type="EMBL" id="EEZ74568.1"/>
    </source>
</evidence>
<dbReference type="AlphaFoldDB" id="D0WCV8"/>
<organism evidence="2 3">
    <name type="scientific">Neisseria lactamica ATCC 23970</name>
    <dbReference type="NCBI Taxonomy" id="546265"/>
    <lineage>
        <taxon>Bacteria</taxon>
        <taxon>Pseudomonadati</taxon>
        <taxon>Pseudomonadota</taxon>
        <taxon>Betaproteobacteria</taxon>
        <taxon>Neisseriales</taxon>
        <taxon>Neisseriaceae</taxon>
        <taxon>Neisseria</taxon>
    </lineage>
</organism>
<name>D0WCV8_NEILA</name>
<evidence type="ECO:0000256" key="1">
    <source>
        <dbReference type="SAM" id="MobiDB-lite"/>
    </source>
</evidence>
<dbReference type="Proteomes" id="UP000003843">
    <property type="component" value="Unassembled WGS sequence"/>
</dbReference>
<reference evidence="2 3" key="1">
    <citation type="submission" date="2009-10" db="EMBL/GenBank/DDBJ databases">
        <authorList>
            <person name="Weinstock G."/>
            <person name="Sodergren E."/>
            <person name="Clifton S."/>
            <person name="Fulton L."/>
            <person name="Fulton B."/>
            <person name="Courtney L."/>
            <person name="Fronick C."/>
            <person name="Harrison M."/>
            <person name="Strong C."/>
            <person name="Farmer C."/>
            <person name="Delahaunty K."/>
            <person name="Markovic C."/>
            <person name="Hall O."/>
            <person name="Minx P."/>
            <person name="Tomlinson C."/>
            <person name="Mitreva M."/>
            <person name="Nelson J."/>
            <person name="Hou S."/>
            <person name="Wollam A."/>
            <person name="Pepin K.H."/>
            <person name="Johnson M."/>
            <person name="Bhonagiri V."/>
            <person name="Nash W.E."/>
            <person name="Warren W."/>
            <person name="Chinwalla A."/>
            <person name="Mardis E.R."/>
            <person name="Wilson R.K."/>
        </authorList>
    </citation>
    <scope>NUCLEOTIDE SEQUENCE [LARGE SCALE GENOMIC DNA]</scope>
    <source>
        <strain evidence="2 3">ATCC 23970</strain>
    </source>
</reference>
<sequence length="96" mass="11073">MPKIPSFPQKMGIRFFKLRFFEFQATSKSSFPRKQKPKIPSFPKNRNPKPYILHPIKGAHYFSRHSRAGGNPGIRRCGNLSEITETQKTGFPPARE</sequence>
<comment type="caution">
    <text evidence="2">The sequence shown here is derived from an EMBL/GenBank/DDBJ whole genome shotgun (WGS) entry which is preliminary data.</text>
</comment>
<proteinExistence type="predicted"/>
<accession>D0WCV8</accession>
<protein>
    <submittedName>
        <fullName evidence="2">Uncharacterized protein</fullName>
    </submittedName>
</protein>